<evidence type="ECO:0000256" key="3">
    <source>
        <dbReference type="SAM" id="SignalP"/>
    </source>
</evidence>
<evidence type="ECO:0000313" key="5">
    <source>
        <dbReference type="EMBL" id="QJP07335.1"/>
    </source>
</evidence>
<keyword evidence="2" id="KW-0472">Membrane</keyword>
<keyword evidence="2" id="KW-1133">Transmembrane helix</keyword>
<evidence type="ECO:0000259" key="4">
    <source>
        <dbReference type="Pfam" id="PF04536"/>
    </source>
</evidence>
<keyword evidence="3" id="KW-0732">Signal</keyword>
<accession>A0A7Z3GNT2</accession>
<dbReference type="EMBL" id="CP048833">
    <property type="protein sequence ID" value="QJP07335.1"/>
    <property type="molecule type" value="Genomic_DNA"/>
</dbReference>
<evidence type="ECO:0000256" key="1">
    <source>
        <dbReference type="SAM" id="MobiDB-lite"/>
    </source>
</evidence>
<name>A0A7Z3GNT2_9PSED</name>
<feature type="region of interest" description="Disordered" evidence="1">
    <location>
        <begin position="308"/>
        <end position="327"/>
    </location>
</feature>
<dbReference type="Proteomes" id="UP000502549">
    <property type="component" value="Chromosome"/>
</dbReference>
<dbReference type="InterPro" id="IPR007621">
    <property type="entry name" value="TPM_dom"/>
</dbReference>
<dbReference type="Pfam" id="PF04536">
    <property type="entry name" value="TPM_phosphatase"/>
    <property type="match status" value="1"/>
</dbReference>
<evidence type="ECO:0000256" key="2">
    <source>
        <dbReference type="SAM" id="Phobius"/>
    </source>
</evidence>
<keyword evidence="2" id="KW-0812">Transmembrane</keyword>
<feature type="chain" id="PRO_5030648046" evidence="3">
    <location>
        <begin position="22"/>
        <end position="327"/>
    </location>
</feature>
<feature type="transmembrane region" description="Helical" evidence="2">
    <location>
        <begin position="270"/>
        <end position="294"/>
    </location>
</feature>
<organism evidence="5 6">
    <name type="scientific">Pseudomonas multiresinivorans</name>
    <dbReference type="NCBI Taxonomy" id="95301"/>
    <lineage>
        <taxon>Bacteria</taxon>
        <taxon>Pseudomonadati</taxon>
        <taxon>Pseudomonadota</taxon>
        <taxon>Gammaproteobacteria</taxon>
        <taxon>Pseudomonadales</taxon>
        <taxon>Pseudomonadaceae</taxon>
        <taxon>Pseudomonas</taxon>
    </lineage>
</organism>
<keyword evidence="6" id="KW-1185">Reference proteome</keyword>
<sequence>MTLPRWLLAALLLCWAVVLQAAPVAIPPLSARVTDLTQTLDAGQRAQLESQLAGLEQRKGAQIAVLLVPTIGEDSIEDYAVRAFEQWKLGRKGVDDGVLLVVAKNDRTLRIEVGYGLEGTITDVQAGRIIREQIVPFFQKGDFAGGIQAGVDSLIALIEPPSAATTPDGSEDELPHTGPAENYSDAYSNRNATAAEEIPPTRLAALLGLLVGVPLLGMLLPVSWMRQRSMGRYLLCSVLVGGIAAGVLLVSEANPAALQQQMIGAFSIPLVLYIFFLPPMWLTMGVLQLLMTIISSIGRGGRGGGGGGGGFRGGGGSSGGGGASGRW</sequence>
<gene>
    <name evidence="5" type="ORF">G4G71_05350</name>
</gene>
<proteinExistence type="predicted"/>
<feature type="transmembrane region" description="Helical" evidence="2">
    <location>
        <begin position="203"/>
        <end position="221"/>
    </location>
</feature>
<dbReference type="RefSeq" id="WP_169935906.1">
    <property type="nucleotide sequence ID" value="NZ_CP048833.1"/>
</dbReference>
<protein>
    <submittedName>
        <fullName evidence="5">YgcG family protein</fullName>
    </submittedName>
</protein>
<feature type="region of interest" description="Disordered" evidence="1">
    <location>
        <begin position="162"/>
        <end position="185"/>
    </location>
</feature>
<dbReference type="KEGG" id="pmui:G4G71_05350"/>
<dbReference type="Gene3D" id="3.10.310.50">
    <property type="match status" value="1"/>
</dbReference>
<dbReference type="PANTHER" id="PTHR30373">
    <property type="entry name" value="UPF0603 PROTEIN YGCG"/>
    <property type="match status" value="1"/>
</dbReference>
<evidence type="ECO:0000313" key="6">
    <source>
        <dbReference type="Proteomes" id="UP000502549"/>
    </source>
</evidence>
<feature type="transmembrane region" description="Helical" evidence="2">
    <location>
        <begin position="233"/>
        <end position="250"/>
    </location>
</feature>
<feature type="domain" description="TPM" evidence="4">
    <location>
        <begin position="33"/>
        <end position="156"/>
    </location>
</feature>
<reference evidence="5 6" key="1">
    <citation type="submission" date="2020-02" db="EMBL/GenBank/DDBJ databases">
        <title>Complete genome sequence of Pseudomonas multiresinivorans ORNL1.</title>
        <authorList>
            <person name="Podar M."/>
        </authorList>
    </citation>
    <scope>NUCLEOTIDE SEQUENCE [LARGE SCALE GENOMIC DNA]</scope>
    <source>
        <strain evidence="6">populi</strain>
    </source>
</reference>
<dbReference type="AlphaFoldDB" id="A0A7Z3GNT2"/>
<dbReference type="PANTHER" id="PTHR30373:SF2">
    <property type="entry name" value="UPF0603 PROTEIN YGCG"/>
    <property type="match status" value="1"/>
</dbReference>
<feature type="signal peptide" evidence="3">
    <location>
        <begin position="1"/>
        <end position="21"/>
    </location>
</feature>